<organism evidence="2 3">
    <name type="scientific">Adhaeribacter aerolatus</name>
    <dbReference type="NCBI Taxonomy" id="670289"/>
    <lineage>
        <taxon>Bacteria</taxon>
        <taxon>Pseudomonadati</taxon>
        <taxon>Bacteroidota</taxon>
        <taxon>Cytophagia</taxon>
        <taxon>Cytophagales</taxon>
        <taxon>Hymenobacteraceae</taxon>
        <taxon>Adhaeribacter</taxon>
    </lineage>
</organism>
<dbReference type="EMBL" id="BJYS01000027">
    <property type="protein sequence ID" value="GEO05784.1"/>
    <property type="molecule type" value="Genomic_DNA"/>
</dbReference>
<accession>A0A512B1C8</accession>
<dbReference type="AlphaFoldDB" id="A0A512B1C8"/>
<proteinExistence type="predicted"/>
<dbReference type="Proteomes" id="UP000321532">
    <property type="component" value="Unassembled WGS sequence"/>
</dbReference>
<dbReference type="RefSeq" id="WP_146900516.1">
    <property type="nucleotide sequence ID" value="NZ_BJYS01000027.1"/>
</dbReference>
<dbReference type="OrthoDB" id="9789501at2"/>
<gene>
    <name evidence="2" type="ORF">AAE02nite_34480</name>
</gene>
<dbReference type="Pfam" id="PF08808">
    <property type="entry name" value="RES"/>
    <property type="match status" value="1"/>
</dbReference>
<dbReference type="SMART" id="SM00953">
    <property type="entry name" value="RES"/>
    <property type="match status" value="1"/>
</dbReference>
<evidence type="ECO:0000259" key="1">
    <source>
        <dbReference type="SMART" id="SM00953"/>
    </source>
</evidence>
<name>A0A512B1C8_9BACT</name>
<dbReference type="InterPro" id="IPR014914">
    <property type="entry name" value="RES_dom"/>
</dbReference>
<keyword evidence="3" id="KW-1185">Reference proteome</keyword>
<protein>
    <recommendedName>
        <fullName evidence="1">RES domain-containing protein</fullName>
    </recommendedName>
</protein>
<reference evidence="2 3" key="1">
    <citation type="submission" date="2019-07" db="EMBL/GenBank/DDBJ databases">
        <title>Whole genome shotgun sequence of Adhaeribacter aerolatus NBRC 106133.</title>
        <authorList>
            <person name="Hosoyama A."/>
            <person name="Uohara A."/>
            <person name="Ohji S."/>
            <person name="Ichikawa N."/>
        </authorList>
    </citation>
    <scope>NUCLEOTIDE SEQUENCE [LARGE SCALE GENOMIC DNA]</scope>
    <source>
        <strain evidence="2 3">NBRC 106133</strain>
    </source>
</reference>
<evidence type="ECO:0000313" key="3">
    <source>
        <dbReference type="Proteomes" id="UP000321532"/>
    </source>
</evidence>
<comment type="caution">
    <text evidence="2">The sequence shown here is derived from an EMBL/GenBank/DDBJ whole genome shotgun (WGS) entry which is preliminary data.</text>
</comment>
<evidence type="ECO:0000313" key="2">
    <source>
        <dbReference type="EMBL" id="GEO05784.1"/>
    </source>
</evidence>
<sequence>MPEGKESKLSAPENNHPVLAYRLVKERFIDAPLSTEGARRYGGRWNPPGVGILYTSASPELALLEQLVHLPALPFEDLPQLFLITLSLPDLPKPLPELPPQWREYANYEANHQLLAGWLEKPDVLALQVPSAVLTESYNYLLHPEHPTYTQIKVVKIAAFNIDPRLWRGKTSNI</sequence>
<feature type="domain" description="RES" evidence="1">
    <location>
        <begin position="32"/>
        <end position="156"/>
    </location>
</feature>